<sequence>MRKLLLYAAAATLVGNETEIKLRLFAFLGIATALFVRKRLDEKKVLQSSSSRDEGTTISYYLCFFLFFFFNICYIFSLSATFWPYRAHTKHNQKLTCLCLK</sequence>
<comment type="caution">
    <text evidence="1">The sequence shown here is derived from an EMBL/GenBank/DDBJ whole genome shotgun (WGS) entry which is preliminary data.</text>
</comment>
<dbReference type="Proteomes" id="UP001162992">
    <property type="component" value="Chromosome 3"/>
</dbReference>
<accession>A0ACC2E3J8</accession>
<dbReference type="EMBL" id="CM055094">
    <property type="protein sequence ID" value="KAJ7561057.1"/>
    <property type="molecule type" value="Genomic_DNA"/>
</dbReference>
<gene>
    <name evidence="1" type="ORF">O6H91_03G012200</name>
</gene>
<proteinExistence type="predicted"/>
<organism evidence="1 2">
    <name type="scientific">Diphasiastrum complanatum</name>
    <name type="common">Issler's clubmoss</name>
    <name type="synonym">Lycopodium complanatum</name>
    <dbReference type="NCBI Taxonomy" id="34168"/>
    <lineage>
        <taxon>Eukaryota</taxon>
        <taxon>Viridiplantae</taxon>
        <taxon>Streptophyta</taxon>
        <taxon>Embryophyta</taxon>
        <taxon>Tracheophyta</taxon>
        <taxon>Lycopodiopsida</taxon>
        <taxon>Lycopodiales</taxon>
        <taxon>Lycopodiaceae</taxon>
        <taxon>Lycopodioideae</taxon>
        <taxon>Diphasiastrum</taxon>
    </lineage>
</organism>
<evidence type="ECO:0000313" key="1">
    <source>
        <dbReference type="EMBL" id="KAJ7561057.1"/>
    </source>
</evidence>
<keyword evidence="2" id="KW-1185">Reference proteome</keyword>
<reference evidence="2" key="1">
    <citation type="journal article" date="2024" name="Proc. Natl. Acad. Sci. U.S.A.">
        <title>Extraordinary preservation of gene collinearity over three hundred million years revealed in homosporous lycophytes.</title>
        <authorList>
            <person name="Li C."/>
            <person name="Wickell D."/>
            <person name="Kuo L.Y."/>
            <person name="Chen X."/>
            <person name="Nie B."/>
            <person name="Liao X."/>
            <person name="Peng D."/>
            <person name="Ji J."/>
            <person name="Jenkins J."/>
            <person name="Williams M."/>
            <person name="Shu S."/>
            <person name="Plott C."/>
            <person name="Barry K."/>
            <person name="Rajasekar S."/>
            <person name="Grimwood J."/>
            <person name="Han X."/>
            <person name="Sun S."/>
            <person name="Hou Z."/>
            <person name="He W."/>
            <person name="Dai G."/>
            <person name="Sun C."/>
            <person name="Schmutz J."/>
            <person name="Leebens-Mack J.H."/>
            <person name="Li F.W."/>
            <person name="Wang L."/>
        </authorList>
    </citation>
    <scope>NUCLEOTIDE SEQUENCE [LARGE SCALE GENOMIC DNA]</scope>
    <source>
        <strain evidence="2">cv. PW_Plant_1</strain>
    </source>
</reference>
<name>A0ACC2E3J8_DIPCM</name>
<protein>
    <submittedName>
        <fullName evidence="1">Uncharacterized protein</fullName>
    </submittedName>
</protein>
<evidence type="ECO:0000313" key="2">
    <source>
        <dbReference type="Proteomes" id="UP001162992"/>
    </source>
</evidence>